<protein>
    <submittedName>
        <fullName evidence="3">Membrane protein</fullName>
    </submittedName>
</protein>
<sequence length="272" mass="29719">MASGEENEKSGKEHLKESGKHLGKGAQKAIDDAVDEERIEELSETFDRKMKYYDQRKSQLLGKASYAIGASKAPAASGLIVLLPLFTVYLVIEWLFGKINQIPGIENITVNGFLGLEFSATVTYYASQSYRLAVLLILGAVTVTAAGKAVNTKKGFKAERIIDHVFEKIPFIGSVYSITKVTTETVLGSAEDFSKPVKIEHNGFRFSGFKTGNKAEDGREIVFVPTAPNITSGAVVEIEEEKLVESDEDAEQALTRVLSAGFGQSNKDREEK</sequence>
<feature type="region of interest" description="Disordered" evidence="1">
    <location>
        <begin position="1"/>
        <end position="32"/>
    </location>
</feature>
<dbReference type="GeneID" id="90590413"/>
<proteinExistence type="predicted"/>
<dbReference type="Pfam" id="PF04367">
    <property type="entry name" value="DUF502"/>
    <property type="match status" value="1"/>
</dbReference>
<evidence type="ECO:0000313" key="4">
    <source>
        <dbReference type="Proteomes" id="UP001218034"/>
    </source>
</evidence>
<dbReference type="InterPro" id="IPR007462">
    <property type="entry name" value="COV1-like"/>
</dbReference>
<accession>A0ABY8CFH0</accession>
<name>A0ABY8CFH0_9ARCH</name>
<keyword evidence="4" id="KW-1185">Reference proteome</keyword>
<evidence type="ECO:0000313" key="3">
    <source>
        <dbReference type="EMBL" id="WEL19969.1"/>
    </source>
</evidence>
<dbReference type="EMBL" id="CP104395">
    <property type="protein sequence ID" value="WEL19969.1"/>
    <property type="molecule type" value="Genomic_DNA"/>
</dbReference>
<dbReference type="RefSeq" id="WP_347721798.1">
    <property type="nucleotide sequence ID" value="NZ_CP104395.1"/>
</dbReference>
<organism evidence="3 4">
    <name type="scientific">Candidatus Nanohalococcus occultus</name>
    <dbReference type="NCBI Taxonomy" id="2978047"/>
    <lineage>
        <taxon>Archaea</taxon>
        <taxon>Candidatus Nanohalarchaeota</taxon>
        <taxon>Candidatus Nanohalarchaeota incertae sedis</taxon>
        <taxon>Candidatus Nanohalococcus</taxon>
    </lineage>
</organism>
<keyword evidence="2" id="KW-1133">Transmembrane helix</keyword>
<feature type="transmembrane region" description="Helical" evidence="2">
    <location>
        <begin position="108"/>
        <end position="126"/>
    </location>
</feature>
<feature type="transmembrane region" description="Helical" evidence="2">
    <location>
        <begin position="132"/>
        <end position="150"/>
    </location>
</feature>
<feature type="transmembrane region" description="Helical" evidence="2">
    <location>
        <begin position="75"/>
        <end position="96"/>
    </location>
</feature>
<keyword evidence="2" id="KW-0812">Transmembrane</keyword>
<gene>
    <name evidence="3" type="ORF">SVXNc_0975</name>
</gene>
<evidence type="ECO:0000256" key="2">
    <source>
        <dbReference type="SAM" id="Phobius"/>
    </source>
</evidence>
<reference evidence="3 4" key="1">
    <citation type="submission" date="2022-09" db="EMBL/GenBank/DDBJ databases">
        <title>Xylan utilization by haloarchaea-nanohaloarchaea associations.</title>
        <authorList>
            <person name="Yakimov M."/>
        </authorList>
    </citation>
    <scope>NUCLEOTIDE SEQUENCE [LARGE SCALE GENOMIC DNA]</scope>
    <source>
        <strain evidence="3 4">SVXNc</strain>
    </source>
</reference>
<evidence type="ECO:0000256" key="1">
    <source>
        <dbReference type="SAM" id="MobiDB-lite"/>
    </source>
</evidence>
<dbReference type="Proteomes" id="UP001218034">
    <property type="component" value="Chromosome"/>
</dbReference>
<feature type="compositionally biased region" description="Basic and acidic residues" evidence="1">
    <location>
        <begin position="1"/>
        <end position="20"/>
    </location>
</feature>
<keyword evidence="2" id="KW-0472">Membrane</keyword>